<evidence type="ECO:0000313" key="1">
    <source>
        <dbReference type="EMBL" id="WDM61835.1"/>
    </source>
</evidence>
<dbReference type="RefSeq" id="WP_274510482.1">
    <property type="nucleotide sequence ID" value="NZ_CP082270.1"/>
</dbReference>
<keyword evidence="2" id="KW-1185">Reference proteome</keyword>
<accession>A0ABY7XWQ2</accession>
<sequence>MNQIEWVEVIRELNLGVLYRFAVDLWGECLWNGYRMIVTGPVKVFLPQELDVLRGYRIGLARRASLSMGFNIQATQFQRDALAQGMRLKLRDVRSVERRGKRQVIKVAKQGVSTGMLEQLSILRTHAAEPYYGELLEERLESLHGLTLSTLMDAWTFISRAAHMLAKPISEKHTQNAGDDRVHAWMPEYAPTLQVGALEDALAVAAGINRAEARRIVEFFTFRGMAEQEIWAQPLVPVGPETVVPVFAAVASPNLRRLVDVWMRQAGVDLARRGPAFETYIQELVIDAIQSSKLLSPVAACITGDYTFRPARSRDEQIDLIFSIGNTVFVAEAKCILEPTDAKGLAMHRKTVLGAAEQVLRKAKAVEDNPIEFIGDARRFGMALSEGFKVEPLVIVSTSTHVGIAALTVPVIDEYILGRFLNGELEDIAYQPGDPASSKRFRTRLYSNAVEAEERAPGYFASPPQMKRFIDGVRARVVPLYAADEGDWAGQVVTMECVAGGVPLSLQEQASSAIKGDPATSVVHENHVDVP</sequence>
<dbReference type="Proteomes" id="UP001216828">
    <property type="component" value="Chromosome"/>
</dbReference>
<protein>
    <recommendedName>
        <fullName evidence="3">NERD domain-containing protein</fullName>
    </recommendedName>
</protein>
<proteinExistence type="predicted"/>
<gene>
    <name evidence="1" type="ORF">K5L94_11775</name>
</gene>
<evidence type="ECO:0000313" key="2">
    <source>
        <dbReference type="Proteomes" id="UP001216828"/>
    </source>
</evidence>
<name>A0ABY7XWQ2_9GAMM</name>
<evidence type="ECO:0008006" key="3">
    <source>
        <dbReference type="Google" id="ProtNLM"/>
    </source>
</evidence>
<reference evidence="1 2" key="1">
    <citation type="submission" date="2021-08" db="EMBL/GenBank/DDBJ databases">
        <title>Stenotrophomonas forensis sp. nov., isolated from contaminated viral transport media.</title>
        <authorList>
            <person name="Nguyen S.V."/>
            <person name="Edwards D."/>
            <person name="Scott S."/>
            <person name="Doss J."/>
            <person name="Merid S."/>
            <person name="Zelaya E."/>
            <person name="Maza C."/>
            <person name="Mann M."/>
            <person name="Hamilton B."/>
            <person name="Blackwell R."/>
            <person name="Tran A."/>
            <person name="Hauser J."/>
        </authorList>
    </citation>
    <scope>NUCLEOTIDE SEQUENCE [LARGE SCALE GENOMIC DNA]</scope>
    <source>
        <strain evidence="1 2">DFS-20110405</strain>
    </source>
</reference>
<dbReference type="EMBL" id="CP082270">
    <property type="protein sequence ID" value="WDM61835.1"/>
    <property type="molecule type" value="Genomic_DNA"/>
</dbReference>
<organism evidence="1 2">
    <name type="scientific">Stenotrophomonas forensis</name>
    <dbReference type="NCBI Taxonomy" id="2871169"/>
    <lineage>
        <taxon>Bacteria</taxon>
        <taxon>Pseudomonadati</taxon>
        <taxon>Pseudomonadota</taxon>
        <taxon>Gammaproteobacteria</taxon>
        <taxon>Lysobacterales</taxon>
        <taxon>Lysobacteraceae</taxon>
        <taxon>Stenotrophomonas</taxon>
        <taxon>Stenotrophomonas maltophilia group</taxon>
    </lineage>
</organism>